<dbReference type="Gene3D" id="4.10.60.10">
    <property type="entry name" value="Zinc finger, CCHC-type"/>
    <property type="match status" value="1"/>
</dbReference>
<organism evidence="4 5">
    <name type="scientific">Petromyzon marinus</name>
    <name type="common">Sea lamprey</name>
    <dbReference type="NCBI Taxonomy" id="7757"/>
    <lineage>
        <taxon>Eukaryota</taxon>
        <taxon>Metazoa</taxon>
        <taxon>Chordata</taxon>
        <taxon>Craniata</taxon>
        <taxon>Vertebrata</taxon>
        <taxon>Cyclostomata</taxon>
        <taxon>Hyperoartia</taxon>
        <taxon>Petromyzontiformes</taxon>
        <taxon>Petromyzontidae</taxon>
        <taxon>Petromyzon</taxon>
    </lineage>
</organism>
<proteinExistence type="predicted"/>
<sequence length="432" mass="45980">MHVRCRRTGASRQLTGQMAVVFEPPSRARLKFSTRRRKEGKSPLAFRCALLALARAAYPDLEGMGLDSLALDRLLALAAELGIMLSIPEEAQITSLTVAQNMQAHLALRRPAVVVACAGVPLLAALDAGVAAQGEGTLAAVAAFDRRGGGTADRRPERRWRAGPPRPQGTGQVTCFRCGQQGHFERGCNNAPGAFVRASPSATGSLTTGPSRPQVSCDASITRLLTSPPAPRGVRVHPQGVISRGSGSWVPRSVTSGGGPEGPFSGGPSRITWWLPLRGPRPLRDACRVWTCESSWIQVHLPPWFRRPFIGWCHATGRRWAVAFSATPLWVATLGHECAGPDHEVRHHPARVSGLATPQAEQSVEIGVPGYRYPPVSLQLFLEVRRVGGRLDGRVGGPGSLFTAPEFGALAGHCPGGCGVGARHPGSSGRRR</sequence>
<keyword evidence="1" id="KW-0479">Metal-binding</keyword>
<feature type="region of interest" description="Disordered" evidence="2">
    <location>
        <begin position="228"/>
        <end position="265"/>
    </location>
</feature>
<gene>
    <name evidence="5" type="primary">LOC116944544</name>
</gene>
<keyword evidence="1" id="KW-0862">Zinc</keyword>
<dbReference type="InterPro" id="IPR036875">
    <property type="entry name" value="Znf_CCHC_sf"/>
</dbReference>
<dbReference type="Proteomes" id="UP001318040">
    <property type="component" value="Chromosome 2"/>
</dbReference>
<evidence type="ECO:0000313" key="5">
    <source>
        <dbReference type="RefSeq" id="XP_032814116.1"/>
    </source>
</evidence>
<evidence type="ECO:0000256" key="2">
    <source>
        <dbReference type="SAM" id="MobiDB-lite"/>
    </source>
</evidence>
<evidence type="ECO:0000256" key="1">
    <source>
        <dbReference type="PROSITE-ProRule" id="PRU00047"/>
    </source>
</evidence>
<dbReference type="AlphaFoldDB" id="A0AAJ7WXW6"/>
<dbReference type="SUPFAM" id="SSF57756">
    <property type="entry name" value="Retrovirus zinc finger-like domains"/>
    <property type="match status" value="1"/>
</dbReference>
<evidence type="ECO:0000313" key="4">
    <source>
        <dbReference type="Proteomes" id="UP001318040"/>
    </source>
</evidence>
<dbReference type="RefSeq" id="XP_032814116.1">
    <property type="nucleotide sequence ID" value="XM_032958225.1"/>
</dbReference>
<keyword evidence="4" id="KW-1185">Reference proteome</keyword>
<reference evidence="5" key="1">
    <citation type="submission" date="2025-08" db="UniProtKB">
        <authorList>
            <consortium name="RefSeq"/>
        </authorList>
    </citation>
    <scope>IDENTIFICATION</scope>
    <source>
        <tissue evidence="5">Sperm</tissue>
    </source>
</reference>
<feature type="domain" description="CCHC-type" evidence="3">
    <location>
        <begin position="175"/>
        <end position="188"/>
    </location>
</feature>
<name>A0AAJ7WXW6_PETMA</name>
<feature type="compositionally biased region" description="Basic and acidic residues" evidence="2">
    <location>
        <begin position="148"/>
        <end position="160"/>
    </location>
</feature>
<dbReference type="PROSITE" id="PS50158">
    <property type="entry name" value="ZF_CCHC"/>
    <property type="match status" value="1"/>
</dbReference>
<protein>
    <submittedName>
        <fullName evidence="5">Uncharacterized protein LOC116944544 isoform X1</fullName>
    </submittedName>
</protein>
<feature type="compositionally biased region" description="Gly residues" evidence="2">
    <location>
        <begin position="256"/>
        <end position="265"/>
    </location>
</feature>
<keyword evidence="1" id="KW-0863">Zinc-finger</keyword>
<evidence type="ECO:0000259" key="3">
    <source>
        <dbReference type="PROSITE" id="PS50158"/>
    </source>
</evidence>
<dbReference type="InterPro" id="IPR001878">
    <property type="entry name" value="Znf_CCHC"/>
</dbReference>
<feature type="region of interest" description="Disordered" evidence="2">
    <location>
        <begin position="148"/>
        <end position="173"/>
    </location>
</feature>
<dbReference type="GO" id="GO:0008270">
    <property type="term" value="F:zinc ion binding"/>
    <property type="evidence" value="ECO:0007669"/>
    <property type="project" value="UniProtKB-KW"/>
</dbReference>
<dbReference type="GO" id="GO:0003676">
    <property type="term" value="F:nucleic acid binding"/>
    <property type="evidence" value="ECO:0007669"/>
    <property type="project" value="InterPro"/>
</dbReference>
<dbReference type="KEGG" id="pmrn:116944544"/>
<accession>A0AAJ7WXW6</accession>